<name>A0A6A0APE8_HAELA</name>
<accession>A0A6A0APE8</accession>
<proteinExistence type="predicted"/>
<feature type="non-terminal residue" evidence="4">
    <location>
        <position position="1"/>
    </location>
</feature>
<dbReference type="InterPro" id="IPR045111">
    <property type="entry name" value="Vps41/Vps8"/>
</dbReference>
<dbReference type="PROSITE" id="PS50236">
    <property type="entry name" value="CHCR"/>
    <property type="match status" value="1"/>
</dbReference>
<dbReference type="GO" id="GO:0034058">
    <property type="term" value="P:endosomal vesicle fusion"/>
    <property type="evidence" value="ECO:0007669"/>
    <property type="project" value="TreeGrafter"/>
</dbReference>
<keyword evidence="2" id="KW-0653">Protein transport</keyword>
<sequence>VHLTADYAPHRLLPLLAASQHVPLEAALAICEERGLVAEQVFILGRMGNASHALHLIIEKLGDIPQ</sequence>
<dbReference type="EMBL" id="BLLF01009402">
    <property type="protein sequence ID" value="GFH33714.1"/>
    <property type="molecule type" value="Genomic_DNA"/>
</dbReference>
<dbReference type="GO" id="GO:0016236">
    <property type="term" value="P:macroautophagy"/>
    <property type="evidence" value="ECO:0007669"/>
    <property type="project" value="TreeGrafter"/>
</dbReference>
<dbReference type="GO" id="GO:0005770">
    <property type="term" value="C:late endosome"/>
    <property type="evidence" value="ECO:0007669"/>
    <property type="project" value="TreeGrafter"/>
</dbReference>
<dbReference type="PANTHER" id="PTHR12616">
    <property type="entry name" value="VACUOLAR PROTEIN SORTING VPS41"/>
    <property type="match status" value="1"/>
</dbReference>
<dbReference type="InterPro" id="IPR000547">
    <property type="entry name" value="Clathrin_H-chain/VPS_repeat"/>
</dbReference>
<organism evidence="4 5">
    <name type="scientific">Haematococcus lacustris</name>
    <name type="common">Green alga</name>
    <name type="synonym">Haematococcus pluvialis</name>
    <dbReference type="NCBI Taxonomy" id="44745"/>
    <lineage>
        <taxon>Eukaryota</taxon>
        <taxon>Viridiplantae</taxon>
        <taxon>Chlorophyta</taxon>
        <taxon>core chlorophytes</taxon>
        <taxon>Chlorophyceae</taxon>
        <taxon>CS clade</taxon>
        <taxon>Chlamydomonadales</taxon>
        <taxon>Haematococcaceae</taxon>
        <taxon>Haematococcus</taxon>
    </lineage>
</organism>
<keyword evidence="5" id="KW-1185">Reference proteome</keyword>
<feature type="repeat" description="CHCR" evidence="3">
    <location>
        <begin position="1"/>
        <end position="66"/>
    </location>
</feature>
<feature type="non-terminal residue" evidence="4">
    <location>
        <position position="66"/>
    </location>
</feature>
<dbReference type="GO" id="GO:0009267">
    <property type="term" value="P:cellular response to starvation"/>
    <property type="evidence" value="ECO:0007669"/>
    <property type="project" value="TreeGrafter"/>
</dbReference>
<evidence type="ECO:0000256" key="1">
    <source>
        <dbReference type="ARBA" id="ARBA00022448"/>
    </source>
</evidence>
<reference evidence="4 5" key="1">
    <citation type="submission" date="2020-02" db="EMBL/GenBank/DDBJ databases">
        <title>Draft genome sequence of Haematococcus lacustris strain NIES-144.</title>
        <authorList>
            <person name="Morimoto D."/>
            <person name="Nakagawa S."/>
            <person name="Yoshida T."/>
            <person name="Sawayama S."/>
        </authorList>
    </citation>
    <scope>NUCLEOTIDE SEQUENCE [LARGE SCALE GENOMIC DNA]</scope>
    <source>
        <strain evidence="4 5">NIES-144</strain>
    </source>
</reference>
<gene>
    <name evidence="4" type="ORF">HaLaN_33123</name>
</gene>
<dbReference type="Pfam" id="PF23556">
    <property type="entry name" value="TPR_Vps41"/>
    <property type="match status" value="1"/>
</dbReference>
<dbReference type="Proteomes" id="UP000485058">
    <property type="component" value="Unassembled WGS sequence"/>
</dbReference>
<comment type="caution">
    <text evidence="4">The sequence shown here is derived from an EMBL/GenBank/DDBJ whole genome shotgun (WGS) entry which is preliminary data.</text>
</comment>
<dbReference type="PANTHER" id="PTHR12616:SF1">
    <property type="entry name" value="VACUOLAR PROTEIN SORTING-ASSOCIATED PROTEIN 41 HOMOLOG"/>
    <property type="match status" value="1"/>
</dbReference>
<dbReference type="AlphaFoldDB" id="A0A6A0APE8"/>
<evidence type="ECO:0000256" key="2">
    <source>
        <dbReference type="ARBA" id="ARBA00022927"/>
    </source>
</evidence>
<dbReference type="GO" id="GO:0006623">
    <property type="term" value="P:protein targeting to vacuole"/>
    <property type="evidence" value="ECO:0007669"/>
    <property type="project" value="InterPro"/>
</dbReference>
<evidence type="ECO:0000313" key="4">
    <source>
        <dbReference type="EMBL" id="GFH33714.1"/>
    </source>
</evidence>
<dbReference type="GO" id="GO:0030897">
    <property type="term" value="C:HOPS complex"/>
    <property type="evidence" value="ECO:0007669"/>
    <property type="project" value="TreeGrafter"/>
</dbReference>
<evidence type="ECO:0000313" key="5">
    <source>
        <dbReference type="Proteomes" id="UP000485058"/>
    </source>
</evidence>
<evidence type="ECO:0000256" key="3">
    <source>
        <dbReference type="PROSITE-ProRule" id="PRU01006"/>
    </source>
</evidence>
<protein>
    <submittedName>
        <fullName evidence="4">Uncharacterized protein</fullName>
    </submittedName>
</protein>
<keyword evidence="1" id="KW-0813">Transport</keyword>